<dbReference type="GO" id="GO:0017109">
    <property type="term" value="C:glutamate-cysteine ligase complex"/>
    <property type="evidence" value="ECO:0007669"/>
    <property type="project" value="TreeGrafter"/>
</dbReference>
<dbReference type="AlphaFoldDB" id="A0A7J7K503"/>
<gene>
    <name evidence="9" type="ORF">EB796_007975</name>
</gene>
<evidence type="ECO:0000256" key="5">
    <source>
        <dbReference type="ARBA" id="ARBA00030406"/>
    </source>
</evidence>
<evidence type="ECO:0000256" key="7">
    <source>
        <dbReference type="ARBA" id="ARBA00031732"/>
    </source>
</evidence>
<evidence type="ECO:0000256" key="2">
    <source>
        <dbReference type="ARBA" id="ARBA00008612"/>
    </source>
</evidence>
<comment type="subunit">
    <text evidence="3">Heterodimer of a catalytic heavy chain and a regulatory light chain.</text>
</comment>
<name>A0A7J7K503_BUGNE</name>
<dbReference type="Gene3D" id="3.20.20.100">
    <property type="entry name" value="NADP-dependent oxidoreductase domain"/>
    <property type="match status" value="1"/>
</dbReference>
<evidence type="ECO:0000313" key="9">
    <source>
        <dbReference type="EMBL" id="KAF6033719.1"/>
    </source>
</evidence>
<dbReference type="Proteomes" id="UP000593567">
    <property type="component" value="Unassembled WGS sequence"/>
</dbReference>
<reference evidence="9" key="1">
    <citation type="submission" date="2020-06" db="EMBL/GenBank/DDBJ databases">
        <title>Draft genome of Bugula neritina, a colonial animal packing powerful symbionts and potential medicines.</title>
        <authorList>
            <person name="Rayko M."/>
        </authorList>
    </citation>
    <scope>NUCLEOTIDE SEQUENCE [LARGE SCALE GENOMIC DNA]</scope>
    <source>
        <strain evidence="9">Kwan_BN1</strain>
    </source>
</reference>
<protein>
    <recommendedName>
        <fullName evidence="7">GCS light chain</fullName>
    </recommendedName>
    <alternativeName>
        <fullName evidence="5">Gamma-ECS regulatory subunit</fullName>
    </alternativeName>
    <alternativeName>
        <fullName evidence="8">Gamma-glutamylcysteine synthetase regulatory subunit</fullName>
    </alternativeName>
    <alternativeName>
        <fullName evidence="6">Glutamate--cysteine ligase modifier subunit</fullName>
    </alternativeName>
</protein>
<sequence>MDKTELEALYNWAQIKPSTNQVNLASCCVMPPELVEYAQENGIQLLTHNDPQEILTGMRRGWTLHYVVRYTNLMKLRGVIKSKGYLMRALRDVRGKRAF</sequence>
<evidence type="ECO:0000256" key="4">
    <source>
        <dbReference type="ARBA" id="ARBA00022684"/>
    </source>
</evidence>
<dbReference type="EMBL" id="VXIV02001253">
    <property type="protein sequence ID" value="KAF6033719.1"/>
    <property type="molecule type" value="Genomic_DNA"/>
</dbReference>
<keyword evidence="4" id="KW-0317">Glutathione biosynthesis</keyword>
<organism evidence="9 10">
    <name type="scientific">Bugula neritina</name>
    <name type="common">Brown bryozoan</name>
    <name type="synonym">Sertularia neritina</name>
    <dbReference type="NCBI Taxonomy" id="10212"/>
    <lineage>
        <taxon>Eukaryota</taxon>
        <taxon>Metazoa</taxon>
        <taxon>Spiralia</taxon>
        <taxon>Lophotrochozoa</taxon>
        <taxon>Bryozoa</taxon>
        <taxon>Gymnolaemata</taxon>
        <taxon>Cheilostomatida</taxon>
        <taxon>Flustrina</taxon>
        <taxon>Buguloidea</taxon>
        <taxon>Bugulidae</taxon>
        <taxon>Bugula</taxon>
    </lineage>
</organism>
<dbReference type="OrthoDB" id="5596051at2759"/>
<dbReference type="GO" id="GO:0030234">
    <property type="term" value="F:enzyme regulator activity"/>
    <property type="evidence" value="ECO:0007669"/>
    <property type="project" value="TreeGrafter"/>
</dbReference>
<comment type="caution">
    <text evidence="9">The sequence shown here is derived from an EMBL/GenBank/DDBJ whole genome shotgun (WGS) entry which is preliminary data.</text>
</comment>
<comment type="similarity">
    <text evidence="2">Belongs to the aldo/keto reductase family. Glutamate--cysteine ligase light chain subfamily.</text>
</comment>
<dbReference type="GO" id="GO:0006750">
    <property type="term" value="P:glutathione biosynthetic process"/>
    <property type="evidence" value="ECO:0007669"/>
    <property type="project" value="UniProtKB-UniPathway"/>
</dbReference>
<proteinExistence type="inferred from homology"/>
<accession>A0A7J7K503</accession>
<comment type="pathway">
    <text evidence="1">Sulfur metabolism; glutathione biosynthesis; glutathione from L-cysteine and L-glutamate: step 1/2.</text>
</comment>
<keyword evidence="10" id="KW-1185">Reference proteome</keyword>
<dbReference type="GO" id="GO:0035226">
    <property type="term" value="F:glutamate-cysteine ligase catalytic subunit binding"/>
    <property type="evidence" value="ECO:0007669"/>
    <property type="project" value="InterPro"/>
</dbReference>
<dbReference type="PANTHER" id="PTHR13295">
    <property type="entry name" value="GLUTAMATE CYSTEINE LIGASE REGULATORY SUBUNIT"/>
    <property type="match status" value="1"/>
</dbReference>
<dbReference type="SUPFAM" id="SSF51430">
    <property type="entry name" value="NAD(P)-linked oxidoreductase"/>
    <property type="match status" value="1"/>
</dbReference>
<evidence type="ECO:0000256" key="8">
    <source>
        <dbReference type="ARBA" id="ARBA00032926"/>
    </source>
</evidence>
<evidence type="ECO:0000313" key="10">
    <source>
        <dbReference type="Proteomes" id="UP000593567"/>
    </source>
</evidence>
<evidence type="ECO:0000256" key="1">
    <source>
        <dbReference type="ARBA" id="ARBA00005006"/>
    </source>
</evidence>
<dbReference type="PANTHER" id="PTHR13295:SF4">
    <property type="entry name" value="GLUTAMATE--CYSTEINE LIGASE REGULATORY SUBUNIT"/>
    <property type="match status" value="1"/>
</dbReference>
<dbReference type="InterPro" id="IPR036812">
    <property type="entry name" value="NAD(P)_OxRdtase_dom_sf"/>
</dbReference>
<dbReference type="UniPathway" id="UPA00142">
    <property type="reaction ID" value="UER00209"/>
</dbReference>
<evidence type="ECO:0000256" key="3">
    <source>
        <dbReference type="ARBA" id="ARBA00011532"/>
    </source>
</evidence>
<evidence type="ECO:0000256" key="6">
    <source>
        <dbReference type="ARBA" id="ARBA00031154"/>
    </source>
</evidence>
<dbReference type="InterPro" id="IPR032963">
    <property type="entry name" value="Gclm"/>
</dbReference>